<dbReference type="GO" id="GO:0007018">
    <property type="term" value="P:microtubule-based movement"/>
    <property type="evidence" value="ECO:0007669"/>
    <property type="project" value="TreeGrafter"/>
</dbReference>
<dbReference type="AlphaFoldDB" id="A0A292Q8K4"/>
<accession>A0A292Q8K4</accession>
<dbReference type="GO" id="GO:0019894">
    <property type="term" value="F:kinesin binding"/>
    <property type="evidence" value="ECO:0007669"/>
    <property type="project" value="TreeGrafter"/>
</dbReference>
<sequence>KVLGPDHPDTLESLNNLALVLRNQGKYGESEGMHRRAIEGFEKVLGPDHPNTLKSLNNLAMLL</sequence>
<name>A0A292Q8K4_9PEZI</name>
<keyword evidence="3" id="KW-0677">Repeat</keyword>
<feature type="non-terminal residue" evidence="5">
    <location>
        <position position="63"/>
    </location>
</feature>
<evidence type="ECO:0000256" key="2">
    <source>
        <dbReference type="ARBA" id="ARBA00022490"/>
    </source>
</evidence>
<evidence type="ECO:0000256" key="4">
    <source>
        <dbReference type="ARBA" id="ARBA00022803"/>
    </source>
</evidence>
<evidence type="ECO:0000256" key="1">
    <source>
        <dbReference type="ARBA" id="ARBA00004496"/>
    </source>
</evidence>
<dbReference type="GO" id="GO:0005737">
    <property type="term" value="C:cytoplasm"/>
    <property type="evidence" value="ECO:0007669"/>
    <property type="project" value="UniProtKB-SubCell"/>
</dbReference>
<organism evidence="5 6">
    <name type="scientific">Tuber aestivum</name>
    <name type="common">summer truffle</name>
    <dbReference type="NCBI Taxonomy" id="59557"/>
    <lineage>
        <taxon>Eukaryota</taxon>
        <taxon>Fungi</taxon>
        <taxon>Dikarya</taxon>
        <taxon>Ascomycota</taxon>
        <taxon>Pezizomycotina</taxon>
        <taxon>Pezizomycetes</taxon>
        <taxon>Pezizales</taxon>
        <taxon>Tuberaceae</taxon>
        <taxon>Tuber</taxon>
    </lineage>
</organism>
<protein>
    <recommendedName>
        <fullName evidence="7">Kinesin light chain</fullName>
    </recommendedName>
</protein>
<evidence type="ECO:0000256" key="3">
    <source>
        <dbReference type="ARBA" id="ARBA00022737"/>
    </source>
</evidence>
<dbReference type="InterPro" id="IPR011990">
    <property type="entry name" value="TPR-like_helical_dom_sf"/>
</dbReference>
<feature type="non-terminal residue" evidence="5">
    <location>
        <position position="1"/>
    </location>
</feature>
<keyword evidence="2" id="KW-0963">Cytoplasm</keyword>
<reference evidence="5" key="1">
    <citation type="submission" date="2015-10" db="EMBL/GenBank/DDBJ databases">
        <authorList>
            <person name="Regsiter A."/>
            <person name="william w."/>
        </authorList>
    </citation>
    <scope>NUCLEOTIDE SEQUENCE</scope>
    <source>
        <strain evidence="5">Montdore</strain>
    </source>
</reference>
<dbReference type="PANTHER" id="PTHR45783">
    <property type="entry name" value="KINESIN LIGHT CHAIN"/>
    <property type="match status" value="1"/>
</dbReference>
<dbReference type="Proteomes" id="UP001412239">
    <property type="component" value="Unassembled WGS sequence"/>
</dbReference>
<proteinExistence type="predicted"/>
<dbReference type="PANTHER" id="PTHR45783:SF3">
    <property type="entry name" value="KINESIN LIGHT CHAIN"/>
    <property type="match status" value="1"/>
</dbReference>
<dbReference type="PRINTS" id="PR00381">
    <property type="entry name" value="KINESINLIGHT"/>
</dbReference>
<evidence type="ECO:0000313" key="6">
    <source>
        <dbReference type="Proteomes" id="UP001412239"/>
    </source>
</evidence>
<dbReference type="EMBL" id="LN890947">
    <property type="protein sequence ID" value="CUS15401.1"/>
    <property type="molecule type" value="Genomic_DNA"/>
</dbReference>
<dbReference type="InterPro" id="IPR002151">
    <property type="entry name" value="Kinesin_light"/>
</dbReference>
<evidence type="ECO:0000313" key="5">
    <source>
        <dbReference type="EMBL" id="CUS15401.1"/>
    </source>
</evidence>
<dbReference type="SUPFAM" id="SSF48452">
    <property type="entry name" value="TPR-like"/>
    <property type="match status" value="1"/>
</dbReference>
<comment type="subcellular location">
    <subcellularLocation>
        <location evidence="1">Cytoplasm</location>
    </subcellularLocation>
</comment>
<gene>
    <name evidence="5" type="ORF">GSTUAT00000452001</name>
</gene>
<dbReference type="Pfam" id="PF13374">
    <property type="entry name" value="TPR_10"/>
    <property type="match status" value="1"/>
</dbReference>
<keyword evidence="4" id="KW-0802">TPR repeat</keyword>
<evidence type="ECO:0008006" key="7">
    <source>
        <dbReference type="Google" id="ProtNLM"/>
    </source>
</evidence>
<keyword evidence="6" id="KW-1185">Reference proteome</keyword>
<dbReference type="Gene3D" id="1.25.40.10">
    <property type="entry name" value="Tetratricopeptide repeat domain"/>
    <property type="match status" value="1"/>
</dbReference>
<dbReference type="GO" id="GO:0005871">
    <property type="term" value="C:kinesin complex"/>
    <property type="evidence" value="ECO:0007669"/>
    <property type="project" value="InterPro"/>
</dbReference>